<dbReference type="AlphaFoldDB" id="A0A7S1F642"/>
<dbReference type="GO" id="GO:0005885">
    <property type="term" value="C:Arp2/3 protein complex"/>
    <property type="evidence" value="ECO:0007669"/>
    <property type="project" value="InterPro"/>
</dbReference>
<reference evidence="6" key="1">
    <citation type="submission" date="2021-01" db="EMBL/GenBank/DDBJ databases">
        <authorList>
            <person name="Corre E."/>
            <person name="Pelletier E."/>
            <person name="Niang G."/>
            <person name="Scheremetjew M."/>
            <person name="Finn R."/>
            <person name="Kale V."/>
            <person name="Holt S."/>
            <person name="Cochrane G."/>
            <person name="Meng A."/>
            <person name="Brown T."/>
            <person name="Cohen L."/>
        </authorList>
    </citation>
    <scope>NUCLEOTIDE SEQUENCE</scope>
</reference>
<sequence length="127" mass="14302">MDEDQLSQNCKTAQRKVEELLRANKRDAALLEALQSPPYESVVDQTKDDAANLVLKVLSYFKEADIKGAACSLEPDLQTTLMKYLYRFWGTGLPARQNAPLFIWHAALVEHAGEGVIVRAIFDVRRP</sequence>
<dbReference type="GO" id="GO:0034314">
    <property type="term" value="P:Arp2/3 complex-mediated actin nucleation"/>
    <property type="evidence" value="ECO:0007669"/>
    <property type="project" value="InterPro"/>
</dbReference>
<evidence type="ECO:0000313" key="6">
    <source>
        <dbReference type="EMBL" id="CAD8847075.1"/>
    </source>
</evidence>
<gene>
    <name evidence="6" type="ORF">NSCI0253_LOCUS21425</name>
</gene>
<accession>A0A7S1F642</accession>
<comment type="function">
    <text evidence="5">Functions as component of the Arp2/3 complex which is involved in regulation of actin polymerization and together with an activating nucleation-promoting factor (NPF) mediates the formation of branched actin networks. Arp2/3 complex plays a critical role in the control of cell morphogenesis via the modulation of cell polarity development.</text>
</comment>
<proteinExistence type="inferred from homology"/>
<dbReference type="SUPFAM" id="SSF69103">
    <property type="entry name" value="Arp2/3 complex 16 kDa subunit ARPC5"/>
    <property type="match status" value="1"/>
</dbReference>
<dbReference type="GO" id="GO:0030833">
    <property type="term" value="P:regulation of actin filament polymerization"/>
    <property type="evidence" value="ECO:0007669"/>
    <property type="project" value="InterPro"/>
</dbReference>
<dbReference type="PANTHER" id="PTHR12644">
    <property type="entry name" value="ARP2/3 COMPLEX 16 KD SUBUNIT P16-ARC"/>
    <property type="match status" value="1"/>
</dbReference>
<dbReference type="EMBL" id="HBFQ01030466">
    <property type="protein sequence ID" value="CAD8847075.1"/>
    <property type="molecule type" value="Transcribed_RNA"/>
</dbReference>
<name>A0A7S1F642_NOCSC</name>
<dbReference type="InterPro" id="IPR006789">
    <property type="entry name" value="ARPC5"/>
</dbReference>
<evidence type="ECO:0000256" key="5">
    <source>
        <dbReference type="RuleBase" id="RU004301"/>
    </source>
</evidence>
<evidence type="ECO:0000256" key="1">
    <source>
        <dbReference type="ARBA" id="ARBA00004245"/>
    </source>
</evidence>
<keyword evidence="3" id="KW-0963">Cytoplasm</keyword>
<dbReference type="Pfam" id="PF04699">
    <property type="entry name" value="P16-Arc"/>
    <property type="match status" value="1"/>
</dbReference>
<comment type="similarity">
    <text evidence="2 5">Belongs to the ARPC5 family.</text>
</comment>
<evidence type="ECO:0000256" key="2">
    <source>
        <dbReference type="ARBA" id="ARBA00006084"/>
    </source>
</evidence>
<keyword evidence="4 5" id="KW-0206">Cytoskeleton</keyword>
<organism evidence="6">
    <name type="scientific">Noctiluca scintillans</name>
    <name type="common">Sea sparkle</name>
    <name type="synonym">Red tide dinoflagellate</name>
    <dbReference type="NCBI Taxonomy" id="2966"/>
    <lineage>
        <taxon>Eukaryota</taxon>
        <taxon>Sar</taxon>
        <taxon>Alveolata</taxon>
        <taxon>Dinophyceae</taxon>
        <taxon>Noctilucales</taxon>
        <taxon>Noctilucaceae</taxon>
        <taxon>Noctiluca</taxon>
    </lineage>
</organism>
<evidence type="ECO:0000256" key="4">
    <source>
        <dbReference type="ARBA" id="ARBA00023212"/>
    </source>
</evidence>
<dbReference type="InterPro" id="IPR036743">
    <property type="entry name" value="ARPC5_sf"/>
</dbReference>
<protein>
    <recommendedName>
        <fullName evidence="5">Actin-related protein 2/3 complex subunit 5</fullName>
    </recommendedName>
</protein>
<evidence type="ECO:0000256" key="3">
    <source>
        <dbReference type="ARBA" id="ARBA00022490"/>
    </source>
</evidence>
<comment type="subcellular location">
    <subcellularLocation>
        <location evidence="1">Cytoplasm</location>
        <location evidence="1">Cytoskeleton</location>
    </subcellularLocation>
</comment>
<dbReference type="Gene3D" id="1.25.40.190">
    <property type="entry name" value="Actin-related protein 2/3 complex subunit 5"/>
    <property type="match status" value="1"/>
</dbReference>